<keyword evidence="4" id="KW-0479">Metal-binding</keyword>
<dbReference type="PANTHER" id="PTHR45873">
    <property type="entry name" value="DNA POLYMERASE ETA"/>
    <property type="match status" value="1"/>
</dbReference>
<name>A0A2T7P4T9_POMCA</name>
<dbReference type="GO" id="GO:0009314">
    <property type="term" value="P:response to radiation"/>
    <property type="evidence" value="ECO:0007669"/>
    <property type="project" value="TreeGrafter"/>
</dbReference>
<accession>A0A2T7P4T9</accession>
<evidence type="ECO:0000259" key="9">
    <source>
        <dbReference type="PROSITE" id="PS50173"/>
    </source>
</evidence>
<keyword evidence="11" id="KW-1185">Reference proteome</keyword>
<keyword evidence="7" id="KW-0234">DNA repair</keyword>
<keyword evidence="6" id="KW-0460">Magnesium</keyword>
<dbReference type="STRING" id="400727.A0A2T7P4T9"/>
<dbReference type="AlphaFoldDB" id="A0A2T7P4T9"/>
<evidence type="ECO:0000256" key="1">
    <source>
        <dbReference type="ARBA" id="ARBA00004123"/>
    </source>
</evidence>
<dbReference type="GO" id="GO:0042276">
    <property type="term" value="P:error-prone translesion synthesis"/>
    <property type="evidence" value="ECO:0007669"/>
    <property type="project" value="TreeGrafter"/>
</dbReference>
<dbReference type="SUPFAM" id="SSF56672">
    <property type="entry name" value="DNA/RNA polymerases"/>
    <property type="match status" value="1"/>
</dbReference>
<reference evidence="10 11" key="1">
    <citation type="submission" date="2018-04" db="EMBL/GenBank/DDBJ databases">
        <title>The genome of golden apple snail Pomacea canaliculata provides insight into stress tolerance and invasive adaptation.</title>
        <authorList>
            <person name="Liu C."/>
            <person name="Liu B."/>
            <person name="Ren Y."/>
            <person name="Zhang Y."/>
            <person name="Wang H."/>
            <person name="Li S."/>
            <person name="Jiang F."/>
            <person name="Yin L."/>
            <person name="Zhang G."/>
            <person name="Qian W."/>
            <person name="Fan W."/>
        </authorList>
    </citation>
    <scope>NUCLEOTIDE SEQUENCE [LARGE SCALE GENOMIC DNA]</scope>
    <source>
        <strain evidence="10">SZHN2017</strain>
        <tissue evidence="10">Muscle</tissue>
    </source>
</reference>
<evidence type="ECO:0000313" key="10">
    <source>
        <dbReference type="EMBL" id="PVD28439.1"/>
    </source>
</evidence>
<dbReference type="Proteomes" id="UP000245119">
    <property type="component" value="Linkage Group LG6"/>
</dbReference>
<feature type="domain" description="UmuC" evidence="9">
    <location>
        <begin position="1"/>
        <end position="87"/>
    </location>
</feature>
<keyword evidence="3" id="KW-0548">Nucleotidyltransferase</keyword>
<evidence type="ECO:0000313" key="11">
    <source>
        <dbReference type="Proteomes" id="UP000245119"/>
    </source>
</evidence>
<evidence type="ECO:0000256" key="7">
    <source>
        <dbReference type="ARBA" id="ARBA00023204"/>
    </source>
</evidence>
<dbReference type="EMBL" id="PZQS01000006">
    <property type="protein sequence ID" value="PVD28439.1"/>
    <property type="molecule type" value="Genomic_DNA"/>
</dbReference>
<dbReference type="Gene3D" id="3.40.1170.60">
    <property type="match status" value="1"/>
</dbReference>
<comment type="subcellular location">
    <subcellularLocation>
        <location evidence="1">Nucleus</location>
    </subcellularLocation>
</comment>
<dbReference type="GO" id="GO:0046872">
    <property type="term" value="F:metal ion binding"/>
    <property type="evidence" value="ECO:0007669"/>
    <property type="project" value="UniProtKB-KW"/>
</dbReference>
<evidence type="ECO:0000256" key="2">
    <source>
        <dbReference type="ARBA" id="ARBA00022679"/>
    </source>
</evidence>
<dbReference type="InterPro" id="IPR043502">
    <property type="entry name" value="DNA/RNA_pol_sf"/>
</dbReference>
<dbReference type="GO" id="GO:0035861">
    <property type="term" value="C:site of double-strand break"/>
    <property type="evidence" value="ECO:0007669"/>
    <property type="project" value="TreeGrafter"/>
</dbReference>
<dbReference type="Pfam" id="PF00817">
    <property type="entry name" value="IMS"/>
    <property type="match status" value="1"/>
</dbReference>
<dbReference type="InterPro" id="IPR052230">
    <property type="entry name" value="DNA_polymerase_eta"/>
</dbReference>
<dbReference type="InterPro" id="IPR001126">
    <property type="entry name" value="UmuC"/>
</dbReference>
<proteinExistence type="predicted"/>
<dbReference type="PROSITE" id="PS50173">
    <property type="entry name" value="UMUC"/>
    <property type="match status" value="1"/>
</dbReference>
<keyword evidence="2" id="KW-0808">Transferase</keyword>
<evidence type="ECO:0000256" key="5">
    <source>
        <dbReference type="ARBA" id="ARBA00022763"/>
    </source>
</evidence>
<comment type="caution">
    <text evidence="10">The sequence shown here is derived from an EMBL/GenBank/DDBJ whole genome shotgun (WGS) entry which is preliminary data.</text>
</comment>
<dbReference type="GO" id="GO:0005634">
    <property type="term" value="C:nucleus"/>
    <property type="evidence" value="ECO:0007669"/>
    <property type="project" value="UniProtKB-SubCell"/>
</dbReference>
<evidence type="ECO:0000256" key="8">
    <source>
        <dbReference type="ARBA" id="ARBA00023242"/>
    </source>
</evidence>
<evidence type="ECO:0000256" key="6">
    <source>
        <dbReference type="ARBA" id="ARBA00022842"/>
    </source>
</evidence>
<dbReference type="OrthoDB" id="5723at2759"/>
<sequence length="153" mass="16819">MEDFSANGSNIIAVGYEARALGVTRNMMGDDAKKICPDIVLARVPEVRGKADLTKYREAGAEVIEVLSNFCNCVERASIDEAYLDLTEEAKKLLTSQTSGSLTADQLSNTFVEGFGDDVEEDMDRAQLNGEIFVDLCALVTRSSYDRITYFPL</sequence>
<evidence type="ECO:0000256" key="4">
    <source>
        <dbReference type="ARBA" id="ARBA00022723"/>
    </source>
</evidence>
<dbReference type="Gene3D" id="3.30.70.270">
    <property type="match status" value="1"/>
</dbReference>
<dbReference type="FunFam" id="3.40.1170.60:FF:000003">
    <property type="entry name" value="DNA polymerase eta"/>
    <property type="match status" value="1"/>
</dbReference>
<dbReference type="PANTHER" id="PTHR45873:SF1">
    <property type="entry name" value="DNA POLYMERASE ETA"/>
    <property type="match status" value="1"/>
</dbReference>
<dbReference type="GO" id="GO:0003887">
    <property type="term" value="F:DNA-directed DNA polymerase activity"/>
    <property type="evidence" value="ECO:0007669"/>
    <property type="project" value="TreeGrafter"/>
</dbReference>
<organism evidence="10 11">
    <name type="scientific">Pomacea canaliculata</name>
    <name type="common">Golden apple snail</name>
    <dbReference type="NCBI Taxonomy" id="400727"/>
    <lineage>
        <taxon>Eukaryota</taxon>
        <taxon>Metazoa</taxon>
        <taxon>Spiralia</taxon>
        <taxon>Lophotrochozoa</taxon>
        <taxon>Mollusca</taxon>
        <taxon>Gastropoda</taxon>
        <taxon>Caenogastropoda</taxon>
        <taxon>Architaenioglossa</taxon>
        <taxon>Ampullarioidea</taxon>
        <taxon>Ampullariidae</taxon>
        <taxon>Pomacea</taxon>
    </lineage>
</organism>
<dbReference type="GO" id="GO:0005657">
    <property type="term" value="C:replication fork"/>
    <property type="evidence" value="ECO:0007669"/>
    <property type="project" value="TreeGrafter"/>
</dbReference>
<gene>
    <name evidence="10" type="ORF">C0Q70_11027</name>
</gene>
<dbReference type="GO" id="GO:0006281">
    <property type="term" value="P:DNA repair"/>
    <property type="evidence" value="ECO:0007669"/>
    <property type="project" value="UniProtKB-KW"/>
</dbReference>
<keyword evidence="5" id="KW-0227">DNA damage</keyword>
<keyword evidence="8" id="KW-0539">Nucleus</keyword>
<evidence type="ECO:0000256" key="3">
    <source>
        <dbReference type="ARBA" id="ARBA00022695"/>
    </source>
</evidence>
<protein>
    <recommendedName>
        <fullName evidence="9">UmuC domain-containing protein</fullName>
    </recommendedName>
</protein>
<dbReference type="InterPro" id="IPR043128">
    <property type="entry name" value="Rev_trsase/Diguanyl_cyclase"/>
</dbReference>